<dbReference type="Proteomes" id="UP000593562">
    <property type="component" value="Unassembled WGS sequence"/>
</dbReference>
<protein>
    <recommendedName>
        <fullName evidence="4">Protein BIC1</fullName>
    </recommendedName>
</protein>
<name>A0A7J7DEZ1_TRIWF</name>
<feature type="compositionally biased region" description="Polar residues" evidence="1">
    <location>
        <begin position="1"/>
        <end position="22"/>
    </location>
</feature>
<dbReference type="FunCoup" id="A0A7J7DEZ1">
    <property type="interactions" value="58"/>
</dbReference>
<dbReference type="PANTHER" id="PTHR34207:SF17">
    <property type="entry name" value="PROTEIN BIC2"/>
    <property type="match status" value="1"/>
</dbReference>
<dbReference type="CDD" id="cd22645">
    <property type="entry name" value="BIC1_CID"/>
    <property type="match status" value="1"/>
</dbReference>
<dbReference type="InParanoid" id="A0A7J7DEZ1"/>
<evidence type="ECO:0008006" key="4">
    <source>
        <dbReference type="Google" id="ProtNLM"/>
    </source>
</evidence>
<sequence>MIQGEANSVKSRSNPMKFNTRNFPAFSREPNMPSIEQGIEAVKLSPKASECQLGRNEEFNLDGSANVAPRERLKRHREDVAGRVTIPERWEKEDLLKDWMDCSSFDALLAPKGVVSARASLVREGRRSPSQRLRIESRC</sequence>
<gene>
    <name evidence="2" type="ORF">HS088_TW07G00452</name>
</gene>
<comment type="caution">
    <text evidence="2">The sequence shown here is derived from an EMBL/GenBank/DDBJ whole genome shotgun (WGS) entry which is preliminary data.</text>
</comment>
<organism evidence="2 3">
    <name type="scientific">Tripterygium wilfordii</name>
    <name type="common">Thunder God vine</name>
    <dbReference type="NCBI Taxonomy" id="458696"/>
    <lineage>
        <taxon>Eukaryota</taxon>
        <taxon>Viridiplantae</taxon>
        <taxon>Streptophyta</taxon>
        <taxon>Embryophyta</taxon>
        <taxon>Tracheophyta</taxon>
        <taxon>Spermatophyta</taxon>
        <taxon>Magnoliopsida</taxon>
        <taxon>eudicotyledons</taxon>
        <taxon>Gunneridae</taxon>
        <taxon>Pentapetalae</taxon>
        <taxon>rosids</taxon>
        <taxon>fabids</taxon>
        <taxon>Celastrales</taxon>
        <taxon>Celastraceae</taxon>
        <taxon>Tripterygium</taxon>
    </lineage>
</organism>
<feature type="region of interest" description="Disordered" evidence="1">
    <location>
        <begin position="1"/>
        <end position="31"/>
    </location>
</feature>
<evidence type="ECO:0000313" key="2">
    <source>
        <dbReference type="EMBL" id="KAF5744871.1"/>
    </source>
</evidence>
<dbReference type="PANTHER" id="PTHR34207">
    <property type="entry name" value="PROTEIN BIC1"/>
    <property type="match status" value="1"/>
</dbReference>
<keyword evidence="3" id="KW-1185">Reference proteome</keyword>
<proteinExistence type="predicted"/>
<dbReference type="AlphaFoldDB" id="A0A7J7DEZ1"/>
<accession>A0A7J7DEZ1</accession>
<reference evidence="2 3" key="1">
    <citation type="journal article" date="2020" name="Nat. Commun.">
        <title>Genome of Tripterygium wilfordii and identification of cytochrome P450 involved in triptolide biosynthesis.</title>
        <authorList>
            <person name="Tu L."/>
            <person name="Su P."/>
            <person name="Zhang Z."/>
            <person name="Gao L."/>
            <person name="Wang J."/>
            <person name="Hu T."/>
            <person name="Zhou J."/>
            <person name="Zhang Y."/>
            <person name="Zhao Y."/>
            <person name="Liu Y."/>
            <person name="Song Y."/>
            <person name="Tong Y."/>
            <person name="Lu Y."/>
            <person name="Yang J."/>
            <person name="Xu C."/>
            <person name="Jia M."/>
            <person name="Peters R.J."/>
            <person name="Huang L."/>
            <person name="Gao W."/>
        </authorList>
    </citation>
    <scope>NUCLEOTIDE SEQUENCE [LARGE SCALE GENOMIC DNA]</scope>
    <source>
        <strain evidence="3">cv. XIE 37</strain>
        <tissue evidence="2">Leaf</tissue>
    </source>
</reference>
<dbReference type="GO" id="GO:0009785">
    <property type="term" value="P:blue light signaling pathway"/>
    <property type="evidence" value="ECO:0007669"/>
    <property type="project" value="InterPro"/>
</dbReference>
<dbReference type="InterPro" id="IPR040374">
    <property type="entry name" value="BIC"/>
</dbReference>
<dbReference type="EMBL" id="JAAARO010000007">
    <property type="protein sequence ID" value="KAF5744871.1"/>
    <property type="molecule type" value="Genomic_DNA"/>
</dbReference>
<evidence type="ECO:0000313" key="3">
    <source>
        <dbReference type="Proteomes" id="UP000593562"/>
    </source>
</evidence>
<evidence type="ECO:0000256" key="1">
    <source>
        <dbReference type="SAM" id="MobiDB-lite"/>
    </source>
</evidence>